<dbReference type="CDD" id="cd00112">
    <property type="entry name" value="LDLa"/>
    <property type="match status" value="1"/>
</dbReference>
<dbReference type="AlphaFoldDB" id="A0AAD4MP33"/>
<gene>
    <name evidence="6" type="ORF">DdX_16263</name>
</gene>
<dbReference type="InterPro" id="IPR036055">
    <property type="entry name" value="LDL_receptor-like_sf"/>
</dbReference>
<evidence type="ECO:0000256" key="4">
    <source>
        <dbReference type="PROSITE-ProRule" id="PRU00124"/>
    </source>
</evidence>
<dbReference type="EMBL" id="JAKKPZ010000125">
    <property type="protein sequence ID" value="KAI1701176.1"/>
    <property type="molecule type" value="Genomic_DNA"/>
</dbReference>
<dbReference type="InterPro" id="IPR000001">
    <property type="entry name" value="Kringle"/>
</dbReference>
<dbReference type="SUPFAM" id="SSF57440">
    <property type="entry name" value="Kringle-like"/>
    <property type="match status" value="1"/>
</dbReference>
<keyword evidence="7" id="KW-1185">Reference proteome</keyword>
<dbReference type="PROSITE" id="PS50068">
    <property type="entry name" value="LDLRA_2"/>
    <property type="match status" value="1"/>
</dbReference>
<evidence type="ECO:0000256" key="1">
    <source>
        <dbReference type="ARBA" id="ARBA00022572"/>
    </source>
</evidence>
<keyword evidence="6" id="KW-0449">Lipoprotein</keyword>
<dbReference type="Pfam" id="PF00057">
    <property type="entry name" value="Ldl_recept_a"/>
    <property type="match status" value="1"/>
</dbReference>
<dbReference type="Proteomes" id="UP001201812">
    <property type="component" value="Unassembled WGS sequence"/>
</dbReference>
<keyword evidence="2 4" id="KW-1015">Disulfide bond</keyword>
<comment type="caution">
    <text evidence="3">Lacks conserved residue(s) required for the propagation of feature annotation.</text>
</comment>
<evidence type="ECO:0000259" key="5">
    <source>
        <dbReference type="PROSITE" id="PS50070"/>
    </source>
</evidence>
<keyword evidence="1 3" id="KW-0420">Kringle</keyword>
<organism evidence="6 7">
    <name type="scientific">Ditylenchus destructor</name>
    <dbReference type="NCBI Taxonomy" id="166010"/>
    <lineage>
        <taxon>Eukaryota</taxon>
        <taxon>Metazoa</taxon>
        <taxon>Ecdysozoa</taxon>
        <taxon>Nematoda</taxon>
        <taxon>Chromadorea</taxon>
        <taxon>Rhabditida</taxon>
        <taxon>Tylenchina</taxon>
        <taxon>Tylenchomorpha</taxon>
        <taxon>Sphaerularioidea</taxon>
        <taxon>Anguinidae</taxon>
        <taxon>Anguininae</taxon>
        <taxon>Ditylenchus</taxon>
    </lineage>
</organism>
<protein>
    <submittedName>
        <fullName evidence="6">Low-density lipoprotein receptor domain class A domain-containing protein</fullName>
    </submittedName>
</protein>
<sequence length="359" mass="40098">MSHEQAIERCKELPNIPRNTFANLISLANSGEPLILENLTKLLVDSDLKDAVYLTSAVREASNWIWAGDRVALEKDPTLPENGSKIGRCAGLRFSKERRQLDLVAADCNANVYLPLCELNLAIDCVPLNGRYEGQVDKTTTGFSGSRKVATEAAGGDGRWGDAGGNEGLRVATGLGRCGGGRGMRVGPWIYRARGRRDSGGAPPSLPCMNWDDPSIVRSGLFSPQQRFWRHNFCRNLNGSTGGRPSRPWCMVSPTQFQECDVTFCDAKPNEIFDRPEDFKPCGKEEIRCGLSNQCIHNEFWCDYETDCKNGQDEFDCVRRKMLEQTYIRASLRIVFLRTQQRIMPSQPNYSKSCDADPK</sequence>
<keyword evidence="6" id="KW-0675">Receptor</keyword>
<dbReference type="InterPro" id="IPR002172">
    <property type="entry name" value="LDrepeatLR_classA_rpt"/>
</dbReference>
<accession>A0AAD4MP33</accession>
<dbReference type="SMART" id="SM00192">
    <property type="entry name" value="LDLa"/>
    <property type="match status" value="1"/>
</dbReference>
<dbReference type="InterPro" id="IPR038178">
    <property type="entry name" value="Kringle_sf"/>
</dbReference>
<dbReference type="Gene3D" id="2.40.20.10">
    <property type="entry name" value="Plasminogen Kringle 4"/>
    <property type="match status" value="1"/>
</dbReference>
<dbReference type="Gene3D" id="2.40.128.620">
    <property type="match status" value="1"/>
</dbReference>
<dbReference type="SUPFAM" id="SSF57424">
    <property type="entry name" value="LDL receptor-like module"/>
    <property type="match status" value="1"/>
</dbReference>
<evidence type="ECO:0000256" key="3">
    <source>
        <dbReference type="PROSITE-ProRule" id="PRU00121"/>
    </source>
</evidence>
<evidence type="ECO:0000313" key="7">
    <source>
        <dbReference type="Proteomes" id="UP001201812"/>
    </source>
</evidence>
<feature type="domain" description="Kringle" evidence="5">
    <location>
        <begin position="207"/>
        <end position="265"/>
    </location>
</feature>
<name>A0AAD4MP33_9BILA</name>
<comment type="caution">
    <text evidence="6">The sequence shown here is derived from an EMBL/GenBank/DDBJ whole genome shotgun (WGS) entry which is preliminary data.</text>
</comment>
<reference evidence="6" key="1">
    <citation type="submission" date="2022-01" db="EMBL/GenBank/DDBJ databases">
        <title>Genome Sequence Resource for Two Populations of Ditylenchus destructor, the Migratory Endoparasitic Phytonematode.</title>
        <authorList>
            <person name="Zhang H."/>
            <person name="Lin R."/>
            <person name="Xie B."/>
        </authorList>
    </citation>
    <scope>NUCLEOTIDE SEQUENCE</scope>
    <source>
        <strain evidence="6">BazhouSP</strain>
    </source>
</reference>
<dbReference type="InterPro" id="IPR013806">
    <property type="entry name" value="Kringle-like"/>
</dbReference>
<dbReference type="SMART" id="SM00130">
    <property type="entry name" value="KR"/>
    <property type="match status" value="1"/>
</dbReference>
<proteinExistence type="predicted"/>
<feature type="disulfide bond" evidence="4">
    <location>
        <begin position="302"/>
        <end position="317"/>
    </location>
</feature>
<dbReference type="PROSITE" id="PS50070">
    <property type="entry name" value="KRINGLE_2"/>
    <property type="match status" value="1"/>
</dbReference>
<evidence type="ECO:0000256" key="2">
    <source>
        <dbReference type="ARBA" id="ARBA00023157"/>
    </source>
</evidence>
<evidence type="ECO:0000313" key="6">
    <source>
        <dbReference type="EMBL" id="KAI1701176.1"/>
    </source>
</evidence>